<evidence type="ECO:0000313" key="7">
    <source>
        <dbReference type="EMBL" id="KAF0824168.1"/>
    </source>
</evidence>
<dbReference type="Gene3D" id="1.10.10.10">
    <property type="entry name" value="Winged helix-like DNA-binding domain superfamily/Winged helix DNA-binding domain"/>
    <property type="match status" value="1"/>
</dbReference>
<dbReference type="GeneID" id="67522668"/>
<dbReference type="OrthoDB" id="9790442at2"/>
<dbReference type="GO" id="GO:0000156">
    <property type="term" value="F:phosphorelay response regulator activity"/>
    <property type="evidence" value="ECO:0007669"/>
    <property type="project" value="TreeGrafter"/>
</dbReference>
<dbReference type="CDD" id="cd00383">
    <property type="entry name" value="trans_reg_C"/>
    <property type="match status" value="1"/>
</dbReference>
<dbReference type="InterPro" id="IPR036388">
    <property type="entry name" value="WH-like_DNA-bd_sf"/>
</dbReference>
<dbReference type="GO" id="GO:0000976">
    <property type="term" value="F:transcription cis-regulatory region binding"/>
    <property type="evidence" value="ECO:0007669"/>
    <property type="project" value="TreeGrafter"/>
</dbReference>
<evidence type="ECO:0000313" key="8">
    <source>
        <dbReference type="Proteomes" id="UP000465778"/>
    </source>
</evidence>
<sequence length="235" mass="27194">MSLSKILVAEDDKEISHLIQRTLQNEGYDTQLVNDGKEALDCINSFHYDLIILDIMLPQMDGLEVLQHIRQHKNTPVMILSAKGGEQDKVLGLGLGADDYISKPFFIGEFLARVKAQLRRYLYLNETKKEDSQKLLKFNDLELNRDTYEVKIKNNKIMLTAKEFAILELLLTHPAKVFSKSQIFSHIWKEDFHTDDNTVMVHINRLRNKIETDPSAPEYIQTVWGIGYRFAGDRK</sequence>
<dbReference type="GO" id="GO:0006355">
    <property type="term" value="P:regulation of DNA-templated transcription"/>
    <property type="evidence" value="ECO:0007669"/>
    <property type="project" value="InterPro"/>
</dbReference>
<gene>
    <name evidence="7" type="ORF">KIS1582_1983</name>
</gene>
<comment type="subcellular location">
    <subcellularLocation>
        <location evidence="1">Cytoplasm</location>
    </subcellularLocation>
</comment>
<dbReference type="AlphaFoldDB" id="A0A380XG38"/>
<dbReference type="EMBL" id="VDEM01000018">
    <property type="protein sequence ID" value="KAF0824168.1"/>
    <property type="molecule type" value="Genomic_DNA"/>
</dbReference>
<accession>A0A380XG38</accession>
<dbReference type="GO" id="GO:0032993">
    <property type="term" value="C:protein-DNA complex"/>
    <property type="evidence" value="ECO:0007669"/>
    <property type="project" value="TreeGrafter"/>
</dbReference>
<dbReference type="GO" id="GO:0005829">
    <property type="term" value="C:cytosol"/>
    <property type="evidence" value="ECO:0007669"/>
    <property type="project" value="TreeGrafter"/>
</dbReference>
<dbReference type="PANTHER" id="PTHR48111">
    <property type="entry name" value="REGULATOR OF RPOS"/>
    <property type="match status" value="1"/>
</dbReference>
<keyword evidence="3" id="KW-0902">Two-component regulatory system</keyword>
<evidence type="ECO:0000256" key="3">
    <source>
        <dbReference type="ARBA" id="ARBA00023012"/>
    </source>
</evidence>
<name>A0A380XG38_CYTFI</name>
<protein>
    <submittedName>
        <fullName evidence="7">Two-component transcriptional response regulator, OmpR family</fullName>
    </submittedName>
</protein>
<dbReference type="SMART" id="SM00448">
    <property type="entry name" value="REC"/>
    <property type="match status" value="1"/>
</dbReference>
<dbReference type="Gene3D" id="6.10.250.690">
    <property type="match status" value="1"/>
</dbReference>
<keyword evidence="5" id="KW-0238">DNA-binding</keyword>
<evidence type="ECO:0000256" key="1">
    <source>
        <dbReference type="ARBA" id="ARBA00004496"/>
    </source>
</evidence>
<dbReference type="PROSITE" id="PS50110">
    <property type="entry name" value="RESPONSE_REGULATORY"/>
    <property type="match status" value="1"/>
</dbReference>
<organism evidence="7 8">
    <name type="scientific">Cytobacillus firmus</name>
    <name type="common">Bacillus firmus</name>
    <dbReference type="NCBI Taxonomy" id="1399"/>
    <lineage>
        <taxon>Bacteria</taxon>
        <taxon>Bacillati</taxon>
        <taxon>Bacillota</taxon>
        <taxon>Bacilli</taxon>
        <taxon>Bacillales</taxon>
        <taxon>Bacillaceae</taxon>
        <taxon>Cytobacillus</taxon>
    </lineage>
</organism>
<dbReference type="FunFam" id="3.40.50.2300:FF:000001">
    <property type="entry name" value="DNA-binding response regulator PhoB"/>
    <property type="match status" value="1"/>
</dbReference>
<dbReference type="RefSeq" id="WP_061791357.1">
    <property type="nucleotide sequence ID" value="NZ_JABVDD010000015.1"/>
</dbReference>
<dbReference type="Pfam" id="PF00486">
    <property type="entry name" value="Trans_reg_C"/>
    <property type="match status" value="1"/>
</dbReference>
<evidence type="ECO:0000256" key="4">
    <source>
        <dbReference type="ARBA" id="ARBA00023015"/>
    </source>
</evidence>
<dbReference type="InterPro" id="IPR039420">
    <property type="entry name" value="WalR-like"/>
</dbReference>
<dbReference type="FunFam" id="1.10.10.10:FF:000018">
    <property type="entry name" value="DNA-binding response regulator ResD"/>
    <property type="match status" value="1"/>
</dbReference>
<comment type="caution">
    <text evidence="7">The sequence shown here is derived from an EMBL/GenBank/DDBJ whole genome shotgun (WGS) entry which is preliminary data.</text>
</comment>
<keyword evidence="4" id="KW-0805">Transcription regulation</keyword>
<dbReference type="PROSITE" id="PS51755">
    <property type="entry name" value="OMPR_PHOB"/>
    <property type="match status" value="1"/>
</dbReference>
<dbReference type="InterPro" id="IPR001867">
    <property type="entry name" value="OmpR/PhoB-type_DNA-bd"/>
</dbReference>
<keyword evidence="2" id="KW-0597">Phosphoprotein</keyword>
<evidence type="ECO:0000256" key="6">
    <source>
        <dbReference type="ARBA" id="ARBA00023163"/>
    </source>
</evidence>
<dbReference type="SUPFAM" id="SSF52172">
    <property type="entry name" value="CheY-like"/>
    <property type="match status" value="1"/>
</dbReference>
<keyword evidence="6" id="KW-0804">Transcription</keyword>
<dbReference type="InterPro" id="IPR011006">
    <property type="entry name" value="CheY-like_superfamily"/>
</dbReference>
<dbReference type="InterPro" id="IPR001789">
    <property type="entry name" value="Sig_transdc_resp-reg_receiver"/>
</dbReference>
<evidence type="ECO:0000256" key="2">
    <source>
        <dbReference type="ARBA" id="ARBA00022553"/>
    </source>
</evidence>
<dbReference type="Pfam" id="PF00072">
    <property type="entry name" value="Response_reg"/>
    <property type="match status" value="1"/>
</dbReference>
<dbReference type="Proteomes" id="UP000465778">
    <property type="component" value="Unassembled WGS sequence"/>
</dbReference>
<dbReference type="Gene3D" id="3.40.50.2300">
    <property type="match status" value="1"/>
</dbReference>
<dbReference type="PANTHER" id="PTHR48111:SF2">
    <property type="entry name" value="RESPONSE REGULATOR SAER"/>
    <property type="match status" value="1"/>
</dbReference>
<proteinExistence type="predicted"/>
<reference evidence="7 8" key="1">
    <citation type="journal article" date="2020" name="G3 (Bethesda)">
        <title>Whole Genome Sequencing and Comparative Genomics of Two Nematicidal Bacillus Strains Reveals a Wide Range of Possible Virulence Factors.</title>
        <authorList>
            <person name="Susic N."/>
            <person name="Janezic S."/>
            <person name="Rupnik M."/>
            <person name="Geric Stare B."/>
        </authorList>
    </citation>
    <scope>NUCLEOTIDE SEQUENCE [LARGE SCALE GENOMIC DNA]</scope>
    <source>
        <strain evidence="7 8">I-1582</strain>
    </source>
</reference>
<dbReference type="SMART" id="SM00862">
    <property type="entry name" value="Trans_reg_C"/>
    <property type="match status" value="1"/>
</dbReference>
<evidence type="ECO:0000256" key="5">
    <source>
        <dbReference type="ARBA" id="ARBA00023125"/>
    </source>
</evidence>